<dbReference type="InterPro" id="IPR011946">
    <property type="entry name" value="Integrase_integron-type"/>
</dbReference>
<dbReference type="NCBIfam" id="TIGR02249">
    <property type="entry name" value="integrase_gron"/>
    <property type="match status" value="1"/>
</dbReference>
<evidence type="ECO:0000259" key="11">
    <source>
        <dbReference type="PROSITE" id="PS51900"/>
    </source>
</evidence>
<protein>
    <submittedName>
        <fullName evidence="12">Integron integrase</fullName>
    </submittedName>
</protein>
<evidence type="ECO:0000256" key="6">
    <source>
        <dbReference type="ARBA" id="ARBA00023172"/>
    </source>
</evidence>
<dbReference type="Proteomes" id="UP001200247">
    <property type="component" value="Unassembled WGS sequence"/>
</dbReference>
<dbReference type="RefSeq" id="WP_239893337.1">
    <property type="nucleotide sequence ID" value="NZ_JAJAXM010000001.1"/>
</dbReference>
<dbReference type="FunFam" id="1.10.443.10:FF:000007">
    <property type="entry name" value="Tyrosine recombinase XerC"/>
    <property type="match status" value="1"/>
</dbReference>
<keyword evidence="3" id="KW-0963">Cytoplasm</keyword>
<evidence type="ECO:0000259" key="10">
    <source>
        <dbReference type="PROSITE" id="PS51898"/>
    </source>
</evidence>
<dbReference type="PANTHER" id="PTHR30349">
    <property type="entry name" value="PHAGE INTEGRASE-RELATED"/>
    <property type="match status" value="1"/>
</dbReference>
<comment type="similarity">
    <text evidence="2">Belongs to the 'phage' integrase family.</text>
</comment>
<evidence type="ECO:0000256" key="4">
    <source>
        <dbReference type="ARBA" id="ARBA00022908"/>
    </source>
</evidence>
<comment type="subcellular location">
    <subcellularLocation>
        <location evidence="1">Cytoplasm</location>
    </subcellularLocation>
</comment>
<dbReference type="AlphaFoldDB" id="A0ABD4SLK6"/>
<evidence type="ECO:0000256" key="8">
    <source>
        <dbReference type="ARBA" id="ARBA00038613"/>
    </source>
</evidence>
<dbReference type="InterPro" id="IPR044068">
    <property type="entry name" value="CB"/>
</dbReference>
<reference evidence="12 13" key="1">
    <citation type="submission" date="2021-10" db="EMBL/GenBank/DDBJ databases">
        <title>Whole-genome sequencing analysis of Laribacter hongkongensis: virulence gene profiles, carbohydrate-active enzyme prediction, and antimicrobial resistance characterization.</title>
        <authorList>
            <person name="Yuan P."/>
            <person name="Zhan Y."/>
            <person name="Chen D."/>
        </authorList>
    </citation>
    <scope>NUCLEOTIDE SEQUENCE [LARGE SCALE GENOMIC DNA]</scope>
    <source>
        <strain evidence="12 13">W67</strain>
    </source>
</reference>
<accession>A0ABD4SLK6</accession>
<dbReference type="Pfam" id="PF00589">
    <property type="entry name" value="Phage_integrase"/>
    <property type="match status" value="1"/>
</dbReference>
<dbReference type="InterPro" id="IPR004107">
    <property type="entry name" value="Integrase_SAM-like_N"/>
</dbReference>
<gene>
    <name evidence="12" type="ORF">LH440_00800</name>
</gene>
<evidence type="ECO:0000256" key="7">
    <source>
        <dbReference type="ARBA" id="ARBA00037721"/>
    </source>
</evidence>
<feature type="domain" description="Core-binding (CB)" evidence="11">
    <location>
        <begin position="10"/>
        <end position="93"/>
    </location>
</feature>
<dbReference type="GO" id="GO:0005737">
    <property type="term" value="C:cytoplasm"/>
    <property type="evidence" value="ECO:0007669"/>
    <property type="project" value="UniProtKB-SubCell"/>
</dbReference>
<dbReference type="Pfam" id="PF13495">
    <property type="entry name" value="Phage_int_SAM_4"/>
    <property type="match status" value="1"/>
</dbReference>
<evidence type="ECO:0000256" key="5">
    <source>
        <dbReference type="ARBA" id="ARBA00023125"/>
    </source>
</evidence>
<comment type="caution">
    <text evidence="12">The sequence shown here is derived from an EMBL/GenBank/DDBJ whole genome shotgun (WGS) entry which is preliminary data.</text>
</comment>
<feature type="domain" description="Tyr recombinase" evidence="10">
    <location>
        <begin position="111"/>
        <end position="324"/>
    </location>
</feature>
<dbReference type="CDD" id="cd01193">
    <property type="entry name" value="INT_IntI_C"/>
    <property type="match status" value="1"/>
</dbReference>
<keyword evidence="4" id="KW-0229">DNA integration</keyword>
<evidence type="ECO:0000256" key="2">
    <source>
        <dbReference type="ARBA" id="ARBA00008857"/>
    </source>
</evidence>
<evidence type="ECO:0000313" key="12">
    <source>
        <dbReference type="EMBL" id="MCG9024459.1"/>
    </source>
</evidence>
<dbReference type="GO" id="GO:0015074">
    <property type="term" value="P:DNA integration"/>
    <property type="evidence" value="ECO:0007669"/>
    <property type="project" value="UniProtKB-KW"/>
</dbReference>
<evidence type="ECO:0000256" key="9">
    <source>
        <dbReference type="PROSITE-ProRule" id="PRU01248"/>
    </source>
</evidence>
<dbReference type="PROSITE" id="PS51900">
    <property type="entry name" value="CB"/>
    <property type="match status" value="1"/>
</dbReference>
<dbReference type="GO" id="GO:0003677">
    <property type="term" value="F:DNA binding"/>
    <property type="evidence" value="ECO:0007669"/>
    <property type="project" value="UniProtKB-UniRule"/>
</dbReference>
<evidence type="ECO:0000313" key="13">
    <source>
        <dbReference type="Proteomes" id="UP001200247"/>
    </source>
</evidence>
<dbReference type="InterPro" id="IPR011010">
    <property type="entry name" value="DNA_brk_join_enz"/>
</dbReference>
<dbReference type="InterPro" id="IPR010998">
    <property type="entry name" value="Integrase_recombinase_N"/>
</dbReference>
<dbReference type="GO" id="GO:0006310">
    <property type="term" value="P:DNA recombination"/>
    <property type="evidence" value="ECO:0007669"/>
    <property type="project" value="UniProtKB-KW"/>
</dbReference>
<evidence type="ECO:0000256" key="1">
    <source>
        <dbReference type="ARBA" id="ARBA00004496"/>
    </source>
</evidence>
<dbReference type="PROSITE" id="PS51898">
    <property type="entry name" value="TYR_RECOMBINASE"/>
    <property type="match status" value="1"/>
</dbReference>
<keyword evidence="6" id="KW-0233">DNA recombination</keyword>
<evidence type="ECO:0000256" key="3">
    <source>
        <dbReference type="ARBA" id="ARBA00022490"/>
    </source>
</evidence>
<dbReference type="InterPro" id="IPR050090">
    <property type="entry name" value="Tyrosine_recombinase_XerCD"/>
</dbReference>
<dbReference type="InterPro" id="IPR002104">
    <property type="entry name" value="Integrase_catalytic"/>
</dbReference>
<dbReference type="SUPFAM" id="SSF56349">
    <property type="entry name" value="DNA breaking-rejoining enzymes"/>
    <property type="match status" value="1"/>
</dbReference>
<keyword evidence="5 9" id="KW-0238">DNA-binding</keyword>
<proteinExistence type="inferred from homology"/>
<dbReference type="InterPro" id="IPR013762">
    <property type="entry name" value="Integrase-like_cat_sf"/>
</dbReference>
<name>A0ABD4SLK6_9NEIS</name>
<dbReference type="Gene3D" id="1.10.443.10">
    <property type="entry name" value="Intergrase catalytic core"/>
    <property type="match status" value="1"/>
</dbReference>
<dbReference type="PANTHER" id="PTHR30349:SF64">
    <property type="entry name" value="PROPHAGE INTEGRASE INTD-RELATED"/>
    <property type="match status" value="1"/>
</dbReference>
<comment type="function">
    <text evidence="7">Site-specific tyrosine recombinase, which acts by catalyzing the cutting and rejoining of the recombining DNA molecules. The XerC-XerD complex is essential to convert dimers of the bacterial chromosome into monomers to permit their segregation at cell division. It also contributes to the segregational stability of plasmids.</text>
</comment>
<comment type="subunit">
    <text evidence="8">Forms a cyclic heterotetrameric complex composed of two molecules of XerC and two molecules of XerD.</text>
</comment>
<organism evidence="12 13">
    <name type="scientific">Laribacter hongkongensis</name>
    <dbReference type="NCBI Taxonomy" id="168471"/>
    <lineage>
        <taxon>Bacteria</taxon>
        <taxon>Pseudomonadati</taxon>
        <taxon>Pseudomonadota</taxon>
        <taxon>Betaproteobacteria</taxon>
        <taxon>Neisseriales</taxon>
        <taxon>Aquaspirillaceae</taxon>
        <taxon>Laribacter</taxon>
    </lineage>
</organism>
<sequence length="329" mass="37417">MPESTQPDGTAAPRLLDVLRETLRVRHYSLRTEQQYVNWVRRFLRFHHHRHPREMGAVEVSSFLTHLAVEGQVSASTQNQALSALLFLYRDVLMLNLPWLDEVVRARPSRHLPVVLTRQEVAALLAQVDGLYALQLRLLYGTGMRLMECMRLRVKDIDFGRGEILIRDGKGAKDRVTMLPQSLVAPLQAHLQRRRAIHEADLQAGMADVYLPDALARKYPHAGQEWGWQYVFVTTGYVRDPRSGAQRRHHQDEKLLQRAMKRAVTAIGIAKQATPHTLRHSFATHLLESGYDIRTVQELLGHADVSTTMIYTHVLNKGGRGVSSPLDSL</sequence>
<dbReference type="EMBL" id="JAJAXM010000001">
    <property type="protein sequence ID" value="MCG9024459.1"/>
    <property type="molecule type" value="Genomic_DNA"/>
</dbReference>
<dbReference type="Gene3D" id="1.10.150.130">
    <property type="match status" value="1"/>
</dbReference>